<dbReference type="EMBL" id="FNAY01000001">
    <property type="protein sequence ID" value="SDE33572.1"/>
    <property type="molecule type" value="Genomic_DNA"/>
</dbReference>
<evidence type="ECO:0008006" key="3">
    <source>
        <dbReference type="Google" id="ProtNLM"/>
    </source>
</evidence>
<dbReference type="OrthoDB" id="9792394at2"/>
<dbReference type="RefSeq" id="WP_074552425.1">
    <property type="nucleotide sequence ID" value="NZ_CP119563.1"/>
</dbReference>
<name>A0A1G7C2K7_RHOCA</name>
<reference evidence="1 2" key="1">
    <citation type="submission" date="2016-10" db="EMBL/GenBank/DDBJ databases">
        <authorList>
            <person name="de Groot N.N."/>
        </authorList>
    </citation>
    <scope>NUCLEOTIDE SEQUENCE [LARGE SCALE GENOMIC DNA]</scope>
    <source>
        <strain evidence="2">DSM 938 / 37b4</strain>
    </source>
</reference>
<dbReference type="Pfam" id="PF12686">
    <property type="entry name" value="DUF3800"/>
    <property type="match status" value="1"/>
</dbReference>
<gene>
    <name evidence="1" type="ORF">SAMN04244550_00143</name>
</gene>
<accession>A0A1G7C2K7</accession>
<dbReference type="AlphaFoldDB" id="A0A1G7C2K7"/>
<organism evidence="1 2">
    <name type="scientific">Rhodobacter capsulatus</name>
    <name type="common">Rhodopseudomonas capsulata</name>
    <dbReference type="NCBI Taxonomy" id="1061"/>
    <lineage>
        <taxon>Bacteria</taxon>
        <taxon>Pseudomonadati</taxon>
        <taxon>Pseudomonadota</taxon>
        <taxon>Alphaproteobacteria</taxon>
        <taxon>Rhodobacterales</taxon>
        <taxon>Rhodobacter group</taxon>
        <taxon>Rhodobacter</taxon>
    </lineage>
</organism>
<sequence length="267" mass="29959">MDEYFVYIDEAGDEGFGKLRTSNSGGQSKWLLLGAAIVSKENDRRLPKWRDEIMAMFPQKGRRDLHFKNLKHEQKVAACRHLSDKPVGACVVCSDKTTIPDLSPEALAVYKSKGHLYNYLVRLLLERVSLACALRSERAGRNCKIHVTFSKRGGTDYGVMRDYLFLMRDGRERLPPTRSIRWDALNPEDIKVEDHANRAGLQIADLITSATYAGLERNPYGDTEPRYAALLSRRYLRMPGIKGTGITIIPKASLAKAEAGSLFDVLG</sequence>
<evidence type="ECO:0000313" key="1">
    <source>
        <dbReference type="EMBL" id="SDE33572.1"/>
    </source>
</evidence>
<dbReference type="InterPro" id="IPR024524">
    <property type="entry name" value="DUF3800"/>
</dbReference>
<evidence type="ECO:0000313" key="2">
    <source>
        <dbReference type="Proteomes" id="UP000183812"/>
    </source>
</evidence>
<protein>
    <recommendedName>
        <fullName evidence="3">DUF3800 domain-containing protein</fullName>
    </recommendedName>
</protein>
<dbReference type="Proteomes" id="UP000183812">
    <property type="component" value="Unassembled WGS sequence"/>
</dbReference>
<proteinExistence type="predicted"/>